<name>A0ABS1JE20_9BACL</name>
<keyword evidence="1" id="KW-0472">Membrane</keyword>
<dbReference type="PANTHER" id="PTHR12558">
    <property type="entry name" value="CELL DIVISION CYCLE 16,23,27"/>
    <property type="match status" value="1"/>
</dbReference>
<dbReference type="RefSeq" id="WP_201636999.1">
    <property type="nucleotide sequence ID" value="NZ_JAEQNB010000005.1"/>
</dbReference>
<dbReference type="Pfam" id="PF13181">
    <property type="entry name" value="TPR_8"/>
    <property type="match status" value="1"/>
</dbReference>
<evidence type="ECO:0000313" key="3">
    <source>
        <dbReference type="Proteomes" id="UP000602284"/>
    </source>
</evidence>
<dbReference type="SUPFAM" id="SSF48452">
    <property type="entry name" value="TPR-like"/>
    <property type="match status" value="1"/>
</dbReference>
<dbReference type="InterPro" id="IPR011990">
    <property type="entry name" value="TPR-like_helical_dom_sf"/>
</dbReference>
<protein>
    <submittedName>
        <fullName evidence="2">Tetratricopeptide repeat protein</fullName>
    </submittedName>
</protein>
<dbReference type="InterPro" id="IPR019734">
    <property type="entry name" value="TPR_rpt"/>
</dbReference>
<keyword evidence="1" id="KW-0812">Transmembrane</keyword>
<dbReference type="Gene3D" id="1.25.40.10">
    <property type="entry name" value="Tetratricopeptide repeat domain"/>
    <property type="match status" value="1"/>
</dbReference>
<dbReference type="PANTHER" id="PTHR12558:SF13">
    <property type="entry name" value="CELL DIVISION CYCLE PROTEIN 27 HOMOLOG"/>
    <property type="match status" value="1"/>
</dbReference>
<feature type="transmembrane region" description="Helical" evidence="1">
    <location>
        <begin position="6"/>
        <end position="31"/>
    </location>
</feature>
<evidence type="ECO:0000313" key="2">
    <source>
        <dbReference type="EMBL" id="MBL0388234.1"/>
    </source>
</evidence>
<proteinExistence type="predicted"/>
<accession>A0ABS1JE20</accession>
<organism evidence="2 3">
    <name type="scientific">Tumebacillus amylolyticus</name>
    <dbReference type="NCBI Taxonomy" id="2801339"/>
    <lineage>
        <taxon>Bacteria</taxon>
        <taxon>Bacillati</taxon>
        <taxon>Bacillota</taxon>
        <taxon>Bacilli</taxon>
        <taxon>Bacillales</taxon>
        <taxon>Alicyclobacillaceae</taxon>
        <taxon>Tumebacillus</taxon>
    </lineage>
</organism>
<reference evidence="2 3" key="1">
    <citation type="submission" date="2021-01" db="EMBL/GenBank/DDBJ databases">
        <title>Tumebacillus sp. strain ITR2 16S ribosomal RNA gene Genome sequencing and assembly.</title>
        <authorList>
            <person name="Kang M."/>
        </authorList>
    </citation>
    <scope>NUCLEOTIDE SEQUENCE [LARGE SCALE GENOMIC DNA]</scope>
    <source>
        <strain evidence="2 3">ITR2</strain>
    </source>
</reference>
<keyword evidence="1" id="KW-1133">Transmembrane helix</keyword>
<dbReference type="EMBL" id="JAEQNB010000005">
    <property type="protein sequence ID" value="MBL0388234.1"/>
    <property type="molecule type" value="Genomic_DNA"/>
</dbReference>
<dbReference type="Proteomes" id="UP000602284">
    <property type="component" value="Unassembled WGS sequence"/>
</dbReference>
<sequence>MSKFFLFTILLYLTRSPILAILVLLVIIYVADRRFVGIFPSLLEPLRRSRRISQLRNDLRMNPNDTQAKVELARLLLNKKRYEEANNWLEEAHLVMRDSADVLCESGFALLKLGRVADGEARILEGLALNPRAKYGEPYLKLAEAYTSVDQDKALRYLASFQEIHSSSCEAYYRLGTLYHQLGRATESKRAFHEGVDVYRSLPKYKKRSERKWALRCWFKK</sequence>
<dbReference type="SMART" id="SM00028">
    <property type="entry name" value="TPR"/>
    <property type="match status" value="3"/>
</dbReference>
<keyword evidence="3" id="KW-1185">Reference proteome</keyword>
<gene>
    <name evidence="2" type="ORF">JJB07_16595</name>
</gene>
<evidence type="ECO:0000256" key="1">
    <source>
        <dbReference type="SAM" id="Phobius"/>
    </source>
</evidence>
<comment type="caution">
    <text evidence="2">The sequence shown here is derived from an EMBL/GenBank/DDBJ whole genome shotgun (WGS) entry which is preliminary data.</text>
</comment>